<dbReference type="PANTHER" id="PTHR13932">
    <property type="entry name" value="COPROPORPHYRINIGEN III OXIDASE"/>
    <property type="match status" value="1"/>
</dbReference>
<comment type="function">
    <text evidence="10">Probably acts as a heme chaperone, transferring heme to an unknown acceptor. Binds one molecule of heme per monomer, possibly covalently. Binds 1 [4Fe-4S] cluster. The cluster is coordinated with 3 cysteines and an exchangeable S-adenosyl-L-methionine.</text>
</comment>
<evidence type="ECO:0000256" key="2">
    <source>
        <dbReference type="ARBA" id="ARBA00006100"/>
    </source>
</evidence>
<dbReference type="InterPro" id="IPR013785">
    <property type="entry name" value="Aldolase_TIM"/>
</dbReference>
<evidence type="ECO:0000256" key="3">
    <source>
        <dbReference type="ARBA" id="ARBA00017228"/>
    </source>
</evidence>
<evidence type="ECO:0000256" key="10">
    <source>
        <dbReference type="RuleBase" id="RU364116"/>
    </source>
</evidence>
<keyword evidence="9 10" id="KW-0143">Chaperone</keyword>
<gene>
    <name evidence="12" type="ORF">CQA54_05575</name>
</gene>
<organism evidence="12 13">
    <name type="scientific">Helicobacter equorum</name>
    <dbReference type="NCBI Taxonomy" id="361872"/>
    <lineage>
        <taxon>Bacteria</taxon>
        <taxon>Pseudomonadati</taxon>
        <taxon>Campylobacterota</taxon>
        <taxon>Epsilonproteobacteria</taxon>
        <taxon>Campylobacterales</taxon>
        <taxon>Helicobacteraceae</taxon>
        <taxon>Helicobacter</taxon>
    </lineage>
</organism>
<dbReference type="SMART" id="SM00729">
    <property type="entry name" value="Elp3"/>
    <property type="match status" value="1"/>
</dbReference>
<keyword evidence="5 10" id="KW-0949">S-adenosyl-L-methionine</keyword>
<keyword evidence="10" id="KW-0963">Cytoplasm</keyword>
<protein>
    <recommendedName>
        <fullName evidence="3 10">Heme chaperone HemW</fullName>
    </recommendedName>
</protein>
<comment type="cofactor">
    <cofactor evidence="1">
        <name>[4Fe-4S] cluster</name>
        <dbReference type="ChEBI" id="CHEBI:49883"/>
    </cofactor>
</comment>
<dbReference type="NCBIfam" id="TIGR00539">
    <property type="entry name" value="hemN_rel"/>
    <property type="match status" value="1"/>
</dbReference>
<keyword evidence="10" id="KW-0004">4Fe-4S</keyword>
<keyword evidence="4 10" id="KW-0349">Heme</keyword>
<dbReference type="InterPro" id="IPR034505">
    <property type="entry name" value="Coproporphyrinogen-III_oxidase"/>
</dbReference>
<dbReference type="OrthoDB" id="9808022at2"/>
<comment type="similarity">
    <text evidence="2">Belongs to the anaerobic coproporphyrinogen-III oxidase family. HemW subfamily.</text>
</comment>
<accession>A0A3D8INH5</accession>
<evidence type="ECO:0000256" key="1">
    <source>
        <dbReference type="ARBA" id="ARBA00001966"/>
    </source>
</evidence>
<keyword evidence="7 10" id="KW-0408">Iron</keyword>
<dbReference type="GO" id="GO:0005737">
    <property type="term" value="C:cytoplasm"/>
    <property type="evidence" value="ECO:0007669"/>
    <property type="project" value="UniProtKB-SubCell"/>
</dbReference>
<name>A0A3D8INH5_9HELI</name>
<dbReference type="CDD" id="cd01335">
    <property type="entry name" value="Radical_SAM"/>
    <property type="match status" value="1"/>
</dbReference>
<dbReference type="SFLD" id="SFLDF00562">
    <property type="entry name" value="HemN-like__clustered_with_heat"/>
    <property type="match status" value="1"/>
</dbReference>
<reference evidence="12 13" key="1">
    <citation type="submission" date="2018-04" db="EMBL/GenBank/DDBJ databases">
        <title>Novel Campyloabacter and Helicobacter Species and Strains.</title>
        <authorList>
            <person name="Mannion A.J."/>
            <person name="Shen Z."/>
            <person name="Fox J.G."/>
        </authorList>
    </citation>
    <scope>NUCLEOTIDE SEQUENCE [LARGE SCALE GENOMIC DNA]</scope>
    <source>
        <strain evidence="12 13">MIT 12-6600</strain>
    </source>
</reference>
<evidence type="ECO:0000256" key="6">
    <source>
        <dbReference type="ARBA" id="ARBA00022723"/>
    </source>
</evidence>
<dbReference type="Proteomes" id="UP000256514">
    <property type="component" value="Unassembled WGS sequence"/>
</dbReference>
<dbReference type="GO" id="GO:0046872">
    <property type="term" value="F:metal ion binding"/>
    <property type="evidence" value="ECO:0007669"/>
    <property type="project" value="UniProtKB-UniRule"/>
</dbReference>
<sequence>MLLYIHIPFCASKCGYCAFNSVIDSKDLYPMYIQALCKDIRISLERYLSHGKLQSVFIGGGTPNILPAHYYDDIFASFWPYTSKDCEISIESNVNLITTAWCNTLYNLGANRISVGVQSFNPKKLAFLERDHSIKDIAGAFESIQKSGFNNINCDMIYDTPLDSHSSLKQEFENLKNLPLTHISAYSLSIDADSRFEGREYMLPKESLSYEVREILDHLGFSQYEVSNYAKNGAYCRHNVGYWELKEYIGCGAGAFGRVGNTRTMAHKNIKHYIANPHYRVEERLSDADLNLEAIMLGLRCKSGVVYELLKSHHNLALLLDSHKIHKVSRTNMQGKQCEYIIADDMLLADELAMWLS</sequence>
<dbReference type="RefSeq" id="WP_115571156.1">
    <property type="nucleotide sequence ID" value="NZ_NXLT01000004.1"/>
</dbReference>
<evidence type="ECO:0000256" key="7">
    <source>
        <dbReference type="ARBA" id="ARBA00023004"/>
    </source>
</evidence>
<evidence type="ECO:0000256" key="8">
    <source>
        <dbReference type="ARBA" id="ARBA00023014"/>
    </source>
</evidence>
<dbReference type="SFLD" id="SFLDG01065">
    <property type="entry name" value="anaerobic_coproporphyrinogen-I"/>
    <property type="match status" value="1"/>
</dbReference>
<evidence type="ECO:0000259" key="11">
    <source>
        <dbReference type="PROSITE" id="PS51918"/>
    </source>
</evidence>
<dbReference type="Pfam" id="PF04055">
    <property type="entry name" value="Radical_SAM"/>
    <property type="match status" value="1"/>
</dbReference>
<dbReference type="PROSITE" id="PS51918">
    <property type="entry name" value="RADICAL_SAM"/>
    <property type="match status" value="1"/>
</dbReference>
<evidence type="ECO:0000256" key="9">
    <source>
        <dbReference type="ARBA" id="ARBA00023186"/>
    </source>
</evidence>
<evidence type="ECO:0000313" key="13">
    <source>
        <dbReference type="Proteomes" id="UP000256514"/>
    </source>
</evidence>
<dbReference type="GO" id="GO:0051539">
    <property type="term" value="F:4 iron, 4 sulfur cluster binding"/>
    <property type="evidence" value="ECO:0007669"/>
    <property type="project" value="UniProtKB-UniRule"/>
</dbReference>
<dbReference type="GO" id="GO:0006779">
    <property type="term" value="P:porphyrin-containing compound biosynthetic process"/>
    <property type="evidence" value="ECO:0007669"/>
    <property type="project" value="InterPro"/>
</dbReference>
<dbReference type="EMBL" id="NXLT01000004">
    <property type="protein sequence ID" value="RDU66837.1"/>
    <property type="molecule type" value="Genomic_DNA"/>
</dbReference>
<dbReference type="SFLD" id="SFLDS00029">
    <property type="entry name" value="Radical_SAM"/>
    <property type="match status" value="1"/>
</dbReference>
<keyword evidence="6 10" id="KW-0479">Metal-binding</keyword>
<feature type="domain" description="Radical SAM core" evidence="11">
    <location>
        <begin position="1"/>
        <end position="225"/>
    </location>
</feature>
<dbReference type="GO" id="GO:0004109">
    <property type="term" value="F:coproporphyrinogen oxidase activity"/>
    <property type="evidence" value="ECO:0007669"/>
    <property type="project" value="InterPro"/>
</dbReference>
<keyword evidence="8 10" id="KW-0411">Iron-sulfur</keyword>
<keyword evidence="13" id="KW-1185">Reference proteome</keyword>
<proteinExistence type="inferred from homology"/>
<comment type="subcellular location">
    <subcellularLocation>
        <location evidence="10">Cytoplasm</location>
    </subcellularLocation>
</comment>
<evidence type="ECO:0000313" key="12">
    <source>
        <dbReference type="EMBL" id="RDU66837.1"/>
    </source>
</evidence>
<dbReference type="Gene3D" id="3.20.20.70">
    <property type="entry name" value="Aldolase class I"/>
    <property type="match status" value="1"/>
</dbReference>
<dbReference type="AlphaFoldDB" id="A0A3D8INH5"/>
<dbReference type="InterPro" id="IPR004559">
    <property type="entry name" value="HemW-like"/>
</dbReference>
<dbReference type="PANTHER" id="PTHR13932:SF5">
    <property type="entry name" value="RADICAL S-ADENOSYL METHIONINE DOMAIN-CONTAINING PROTEIN 1, MITOCHONDRIAL"/>
    <property type="match status" value="1"/>
</dbReference>
<evidence type="ECO:0000256" key="4">
    <source>
        <dbReference type="ARBA" id="ARBA00022617"/>
    </source>
</evidence>
<dbReference type="SUPFAM" id="SSF102114">
    <property type="entry name" value="Radical SAM enzymes"/>
    <property type="match status" value="1"/>
</dbReference>
<evidence type="ECO:0000256" key="5">
    <source>
        <dbReference type="ARBA" id="ARBA00022691"/>
    </source>
</evidence>
<dbReference type="InterPro" id="IPR006638">
    <property type="entry name" value="Elp3/MiaA/NifB-like_rSAM"/>
</dbReference>
<comment type="caution">
    <text evidence="12">The sequence shown here is derived from an EMBL/GenBank/DDBJ whole genome shotgun (WGS) entry which is preliminary data.</text>
</comment>
<dbReference type="InterPro" id="IPR058240">
    <property type="entry name" value="rSAM_sf"/>
</dbReference>
<dbReference type="InterPro" id="IPR007197">
    <property type="entry name" value="rSAM"/>
</dbReference>